<proteinExistence type="predicted"/>
<accession>A0A6M5UET7</accession>
<dbReference type="AlphaFoldDB" id="A0A6M5UET7"/>
<keyword evidence="2" id="KW-0812">Transmembrane</keyword>
<name>A0A6M5UET7_9MICO</name>
<evidence type="ECO:0000313" key="6">
    <source>
        <dbReference type="EMBL" id="QJW35743.1"/>
    </source>
</evidence>
<keyword evidence="4" id="KW-0472">Membrane</keyword>
<dbReference type="InterPro" id="IPR049453">
    <property type="entry name" value="Memb_transporter_dom"/>
</dbReference>
<dbReference type="EMBL" id="CP052757">
    <property type="protein sequence ID" value="QJW35743.1"/>
    <property type="molecule type" value="Genomic_DNA"/>
</dbReference>
<reference evidence="6 7" key="1">
    <citation type="journal article" date="2022" name="Int. J. Syst. Evol. Microbiol.">
        <title>Cellulosimicrobium protaetiae sp. nov., isolated from the gut of the larva of Protaetia brevitarsis seulensis.</title>
        <authorList>
            <person name="Le Han H."/>
            <person name="Nguyen T.T.H."/>
            <person name="Li Z."/>
            <person name="Shin N.R."/>
            <person name="Kim S.G."/>
        </authorList>
    </citation>
    <scope>NUCLEOTIDE SEQUENCE [LARGE SCALE GENOMIC DNA]</scope>
    <source>
        <strain evidence="6 7">BI34</strain>
    </source>
</reference>
<keyword evidence="7" id="KW-1185">Reference proteome</keyword>
<organism evidence="6 7">
    <name type="scientific">Cellulosimicrobium protaetiae</name>
    <dbReference type="NCBI Taxonomy" id="2587808"/>
    <lineage>
        <taxon>Bacteria</taxon>
        <taxon>Bacillati</taxon>
        <taxon>Actinomycetota</taxon>
        <taxon>Actinomycetes</taxon>
        <taxon>Micrococcales</taxon>
        <taxon>Promicromonosporaceae</taxon>
        <taxon>Cellulosimicrobium</taxon>
    </lineage>
</organism>
<evidence type="ECO:0000259" key="5">
    <source>
        <dbReference type="Pfam" id="PF13515"/>
    </source>
</evidence>
<comment type="subcellular location">
    <subcellularLocation>
        <location evidence="1">Membrane</location>
        <topology evidence="1">Multi-pass membrane protein</topology>
    </subcellularLocation>
</comment>
<evidence type="ECO:0000313" key="7">
    <source>
        <dbReference type="Proteomes" id="UP000451354"/>
    </source>
</evidence>
<dbReference type="Proteomes" id="UP000451354">
    <property type="component" value="Chromosome"/>
</dbReference>
<evidence type="ECO:0000256" key="1">
    <source>
        <dbReference type="ARBA" id="ARBA00004141"/>
    </source>
</evidence>
<dbReference type="GO" id="GO:0016020">
    <property type="term" value="C:membrane"/>
    <property type="evidence" value="ECO:0007669"/>
    <property type="project" value="UniProtKB-SubCell"/>
</dbReference>
<dbReference type="KEGG" id="cprt:FIC82_005550"/>
<protein>
    <recommendedName>
        <fullName evidence="5">Integral membrane bound transporter domain-containing protein</fullName>
    </recommendedName>
</protein>
<evidence type="ECO:0000256" key="3">
    <source>
        <dbReference type="ARBA" id="ARBA00022989"/>
    </source>
</evidence>
<gene>
    <name evidence="6" type="ORF">FIC82_005550</name>
</gene>
<dbReference type="Pfam" id="PF13515">
    <property type="entry name" value="FUSC_2"/>
    <property type="match status" value="1"/>
</dbReference>
<evidence type="ECO:0000256" key="4">
    <source>
        <dbReference type="ARBA" id="ARBA00023136"/>
    </source>
</evidence>
<keyword evidence="3" id="KW-1133">Transmembrane helix</keyword>
<feature type="domain" description="Integral membrane bound transporter" evidence="5">
    <location>
        <begin position="60"/>
        <end position="182"/>
    </location>
</feature>
<evidence type="ECO:0000256" key="2">
    <source>
        <dbReference type="ARBA" id="ARBA00022692"/>
    </source>
</evidence>
<sequence>MTAEPGAGLPSGPASGPGAVDVARTAWRRLLLRARVRQGASRVRVALWPILQASAAAGLAFGIARYGLEHTAPFFAPVSAWICLGFSQDRQLRRVLEVAVGVAIGVGLGDLVVHAIGSGWWQVAVVLAVSALAARFIDRGAMLTTQAGVQAIVIVGLPAAQAGGPLGRWTDALVGGGVALAVAALTPGDPRRRPRLLGAEAVTELAAVLDVLARGLRERDRADLEAALVKGRASEGALEEWQASASSARELARVSAAGLRHRDELGGLEHQAVLVDRAMRSVRVLARRAVPVASGPAGHALDGVADLVARFGAGVHVLAEAVGAGRDPAVAREVLLEVAHGADPHALGDGDWQVQSLVMLVRSPIVDLLEAAGASPQQARDALPEL</sequence>
<dbReference type="RefSeq" id="WP_168731520.1">
    <property type="nucleotide sequence ID" value="NZ_CP052757.1"/>
</dbReference>